<dbReference type="HAMAP" id="MF_01842">
    <property type="entry name" value="Archaemetzincin"/>
    <property type="match status" value="1"/>
</dbReference>
<dbReference type="NCBIfam" id="NF033823">
    <property type="entry name" value="archmetzin"/>
    <property type="match status" value="1"/>
</dbReference>
<dbReference type="EC" id="3.4.-.-" evidence="6"/>
<organism evidence="7 8">
    <name type="scientific">Thermococcus eurythermalis</name>
    <dbReference type="NCBI Taxonomy" id="1505907"/>
    <lineage>
        <taxon>Archaea</taxon>
        <taxon>Methanobacteriati</taxon>
        <taxon>Methanobacteriota</taxon>
        <taxon>Thermococci</taxon>
        <taxon>Thermococcales</taxon>
        <taxon>Thermococcaceae</taxon>
        <taxon>Thermococcus</taxon>
    </lineage>
</organism>
<dbReference type="InterPro" id="IPR012962">
    <property type="entry name" value="Pept_M54_archaemetzincn"/>
</dbReference>
<dbReference type="HOGENOM" id="CLU_108521_2_0_2"/>
<dbReference type="MEROPS" id="M54.001"/>
<dbReference type="GO" id="GO:0006508">
    <property type="term" value="P:proteolysis"/>
    <property type="evidence" value="ECO:0007669"/>
    <property type="project" value="UniProtKB-UniRule"/>
</dbReference>
<dbReference type="PANTHER" id="PTHR15910:SF1">
    <property type="entry name" value="ARCHAEMETZINCIN-2"/>
    <property type="match status" value="1"/>
</dbReference>
<dbReference type="GO" id="GO:0008270">
    <property type="term" value="F:zinc ion binding"/>
    <property type="evidence" value="ECO:0007669"/>
    <property type="project" value="UniProtKB-UniRule"/>
</dbReference>
<evidence type="ECO:0000256" key="4">
    <source>
        <dbReference type="ARBA" id="ARBA00022833"/>
    </source>
</evidence>
<accession>A0A097QUL8</accession>
<dbReference type="RefSeq" id="WP_050003150.1">
    <property type="nucleotide sequence ID" value="NZ_CP008887.1"/>
</dbReference>
<feature type="binding site" evidence="6">
    <location>
        <position position="169"/>
    </location>
    <ligand>
        <name>Zn(2+)</name>
        <dbReference type="ChEBI" id="CHEBI:29105"/>
        <label>2</label>
    </ligand>
</feature>
<comment type="cofactor">
    <cofactor evidence="6">
        <name>Zn(2+)</name>
        <dbReference type="ChEBI" id="CHEBI:29105"/>
    </cofactor>
    <text evidence="6">Binds 2 Zn(2+) ions per subunit. One is catalytic, whereas the other seems to have a structural role.</text>
</comment>
<evidence type="ECO:0000256" key="2">
    <source>
        <dbReference type="ARBA" id="ARBA00022723"/>
    </source>
</evidence>
<dbReference type="Proteomes" id="UP000029980">
    <property type="component" value="Chromosome"/>
</dbReference>
<dbReference type="PANTHER" id="PTHR15910">
    <property type="entry name" value="ARCHAEMETZINCIN"/>
    <property type="match status" value="1"/>
</dbReference>
<comment type="function">
    <text evidence="6">Probable zinc metalloprotease whose natural substrate is unknown.</text>
</comment>
<dbReference type="KEGG" id="teu:TEU_07420"/>
<feature type="binding site" evidence="6">
    <location>
        <position position="172"/>
    </location>
    <ligand>
        <name>Zn(2+)</name>
        <dbReference type="ChEBI" id="CHEBI:29105"/>
        <label>2</label>
    </ligand>
</feature>
<comment type="subunit">
    <text evidence="6">Monomer.</text>
</comment>
<feature type="binding site" evidence="6">
    <location>
        <position position="144"/>
    </location>
    <ligand>
        <name>Zn(2+)</name>
        <dbReference type="ChEBI" id="CHEBI:29105"/>
        <label>1</label>
        <note>catalytic</note>
    </ligand>
</feature>
<keyword evidence="8" id="KW-1185">Reference proteome</keyword>
<feature type="active site" description="Proton acceptor" evidence="6">
    <location>
        <position position="135"/>
    </location>
</feature>
<dbReference type="AlphaFoldDB" id="A0A097QUL8"/>
<keyword evidence="3 6" id="KW-0378">Hydrolase</keyword>
<proteinExistence type="inferred from homology"/>
<dbReference type="Gene3D" id="3.40.390.10">
    <property type="entry name" value="Collagenase (Catalytic Domain)"/>
    <property type="match status" value="1"/>
</dbReference>
<evidence type="ECO:0000313" key="8">
    <source>
        <dbReference type="Proteomes" id="UP000029980"/>
    </source>
</evidence>
<dbReference type="CDD" id="cd11375">
    <property type="entry name" value="Peptidase_M54"/>
    <property type="match status" value="1"/>
</dbReference>
<sequence>MIAVVSIGTLKRSLIEGVVGFLNDYHSRFGISVEFSGEIPTEPFSVAFNPLRGQYLGRVFLPTLSALKERLNATAVLGITELDLYEEGLNFIFGLANPSLKSAVVSVHRLRNEFYGLEPDDELLIERAIKEAMHELGHVFGLRHCPNPRCVMHFSNSLYDTDVKGPLYCPVCEEKLEANLRKLGVFP</sequence>
<evidence type="ECO:0000256" key="5">
    <source>
        <dbReference type="ARBA" id="ARBA00023049"/>
    </source>
</evidence>
<evidence type="ECO:0000256" key="3">
    <source>
        <dbReference type="ARBA" id="ARBA00022801"/>
    </source>
</evidence>
<dbReference type="Pfam" id="PF07998">
    <property type="entry name" value="Peptidase_M54"/>
    <property type="match status" value="1"/>
</dbReference>
<dbReference type="SUPFAM" id="SSF55486">
    <property type="entry name" value="Metalloproteases ('zincins'), catalytic domain"/>
    <property type="match status" value="1"/>
</dbReference>
<dbReference type="InterPro" id="IPR024079">
    <property type="entry name" value="MetalloPept_cat_dom_sf"/>
</dbReference>
<dbReference type="EMBL" id="CP008887">
    <property type="protein sequence ID" value="AIU70175.1"/>
    <property type="molecule type" value="Genomic_DNA"/>
</dbReference>
<feature type="binding site" evidence="6">
    <location>
        <position position="138"/>
    </location>
    <ligand>
        <name>Zn(2+)</name>
        <dbReference type="ChEBI" id="CHEBI:29105"/>
        <label>1</label>
        <note>catalytic</note>
    </ligand>
</feature>
<evidence type="ECO:0000256" key="6">
    <source>
        <dbReference type="HAMAP-Rule" id="MF_01842"/>
    </source>
</evidence>
<gene>
    <name evidence="6" type="primary">amzA</name>
    <name evidence="7" type="ORF">TEU_07420</name>
</gene>
<feature type="binding site" evidence="6">
    <location>
        <position position="145"/>
    </location>
    <ligand>
        <name>Zn(2+)</name>
        <dbReference type="ChEBI" id="CHEBI:29105"/>
        <label>2</label>
    </ligand>
</feature>
<dbReference type="GO" id="GO:0008237">
    <property type="term" value="F:metallopeptidase activity"/>
    <property type="evidence" value="ECO:0007669"/>
    <property type="project" value="UniProtKB-UniRule"/>
</dbReference>
<dbReference type="InterPro" id="IPR012091">
    <property type="entry name" value="Pept_M54_archaemetzncn_arc/bac"/>
</dbReference>
<evidence type="ECO:0000256" key="1">
    <source>
        <dbReference type="ARBA" id="ARBA00022670"/>
    </source>
</evidence>
<keyword evidence="2 6" id="KW-0479">Metal-binding</keyword>
<keyword evidence="5 6" id="KW-0482">Metalloprotease</keyword>
<protein>
    <recommendedName>
        <fullName evidence="6">Archaemetzincin</fullName>
        <ecNumber evidence="6">3.4.-.-</ecNumber>
    </recommendedName>
</protein>
<keyword evidence="4 6" id="KW-0862">Zinc</keyword>
<feature type="binding site" evidence="6">
    <location>
        <position position="134"/>
    </location>
    <ligand>
        <name>Zn(2+)</name>
        <dbReference type="ChEBI" id="CHEBI:29105"/>
        <label>1</label>
        <note>catalytic</note>
    </ligand>
</feature>
<dbReference type="STRING" id="1505907.TEU_07420"/>
<dbReference type="OrthoDB" id="50281at2157"/>
<comment type="similarity">
    <text evidence="6">Belongs to the peptidase M54 family.</text>
</comment>
<keyword evidence="1 6" id="KW-0645">Protease</keyword>
<reference evidence="7 8" key="1">
    <citation type="journal article" date="2015" name="Int. J. Syst. Evol. Microbiol.">
        <title>Thermococcus eurythermalis sp. nov., a conditional piezophilic hyperthermophilic archaeon with a wide temperature range isolated from an oil-immersed chimney in the Guaymas Basin.</title>
        <authorList>
            <person name="Zhao W."/>
            <person name="Zeng X."/>
            <person name="Xiao X."/>
        </authorList>
    </citation>
    <scope>NUCLEOTIDE SEQUENCE [LARGE SCALE GENOMIC DNA]</scope>
    <source>
        <strain evidence="7 8">A501</strain>
    </source>
</reference>
<dbReference type="GeneID" id="25153267"/>
<feature type="binding site" evidence="6">
    <location>
        <position position="150"/>
    </location>
    <ligand>
        <name>Zn(2+)</name>
        <dbReference type="ChEBI" id="CHEBI:29105"/>
        <label>2</label>
    </ligand>
</feature>
<name>A0A097QUL8_9EURY</name>
<dbReference type="PIRSF" id="PIRSF005785">
    <property type="entry name" value="Zn-prot_arch"/>
    <property type="match status" value="1"/>
</dbReference>
<evidence type="ECO:0000313" key="7">
    <source>
        <dbReference type="EMBL" id="AIU70175.1"/>
    </source>
</evidence>